<dbReference type="OrthoDB" id="6380161at2759"/>
<dbReference type="EMBL" id="JXLN01006445">
    <property type="protein sequence ID" value="KPM03850.1"/>
    <property type="molecule type" value="Genomic_DNA"/>
</dbReference>
<dbReference type="InterPro" id="IPR055473">
    <property type="entry name" value="DUF7045"/>
</dbReference>
<accession>A0A132A0H9</accession>
<feature type="domain" description="DUF7045" evidence="1">
    <location>
        <begin position="7"/>
        <end position="80"/>
    </location>
</feature>
<comment type="caution">
    <text evidence="2">The sequence shown here is derived from an EMBL/GenBank/DDBJ whole genome shotgun (WGS) entry which is preliminary data.</text>
</comment>
<evidence type="ECO:0000313" key="3">
    <source>
        <dbReference type="Proteomes" id="UP000616769"/>
    </source>
</evidence>
<dbReference type="VEuPathDB" id="VectorBase:SSCA008700"/>
<organism evidence="2 3">
    <name type="scientific">Sarcoptes scabiei</name>
    <name type="common">Itch mite</name>
    <name type="synonym">Acarus scabiei</name>
    <dbReference type="NCBI Taxonomy" id="52283"/>
    <lineage>
        <taxon>Eukaryota</taxon>
        <taxon>Metazoa</taxon>
        <taxon>Ecdysozoa</taxon>
        <taxon>Arthropoda</taxon>
        <taxon>Chelicerata</taxon>
        <taxon>Arachnida</taxon>
        <taxon>Acari</taxon>
        <taxon>Acariformes</taxon>
        <taxon>Sarcoptiformes</taxon>
        <taxon>Astigmata</taxon>
        <taxon>Psoroptidia</taxon>
        <taxon>Sarcoptoidea</taxon>
        <taxon>Sarcoptidae</taxon>
        <taxon>Sarcoptinae</taxon>
        <taxon>Sarcoptes</taxon>
    </lineage>
</organism>
<evidence type="ECO:0000313" key="2">
    <source>
        <dbReference type="EMBL" id="KPM03850.1"/>
    </source>
</evidence>
<protein>
    <recommendedName>
        <fullName evidence="1">DUF7045 domain-containing protein</fullName>
    </recommendedName>
</protein>
<proteinExistence type="predicted"/>
<gene>
    <name evidence="2" type="ORF">QR98_0022870</name>
</gene>
<dbReference type="AlphaFoldDB" id="A0A132A0H9"/>
<evidence type="ECO:0000259" key="1">
    <source>
        <dbReference type="Pfam" id="PF23073"/>
    </source>
</evidence>
<dbReference type="Proteomes" id="UP000616769">
    <property type="component" value="Unassembled WGS sequence"/>
</dbReference>
<sequence length="120" mass="14271">MKCNEKNNGTNYQTLFNSNFKLFSQREYRCLGNWEEDGILYTFTQRRDMPGHQCFAGKIYRNGDEAYIKEAGESCMRYVDDWCISKKKKKKKKHSIFFKCPRICSQIDLELKSNIESIIQ</sequence>
<name>A0A132A0H9_SARSC</name>
<dbReference type="Pfam" id="PF23073">
    <property type="entry name" value="DUF7045"/>
    <property type="match status" value="1"/>
</dbReference>
<reference evidence="2 3" key="1">
    <citation type="journal article" date="2015" name="Parasit. Vectors">
        <title>Draft genome of the scabies mite.</title>
        <authorList>
            <person name="Rider S.D.Jr."/>
            <person name="Morgan M.S."/>
            <person name="Arlian L.G."/>
        </authorList>
    </citation>
    <scope>NUCLEOTIDE SEQUENCE [LARGE SCALE GENOMIC DNA]</scope>
    <source>
        <strain evidence="2">Arlian Lab</strain>
    </source>
</reference>